<dbReference type="InterPro" id="IPR036390">
    <property type="entry name" value="WH_DNA-bd_sf"/>
</dbReference>
<dbReference type="SUPFAM" id="SSF46785">
    <property type="entry name" value="Winged helix' DNA-binding domain"/>
    <property type="match status" value="1"/>
</dbReference>
<dbReference type="Pfam" id="PF07702">
    <property type="entry name" value="UTRA"/>
    <property type="match status" value="1"/>
</dbReference>
<reference evidence="5" key="1">
    <citation type="submission" date="2023-03" db="EMBL/GenBank/DDBJ databases">
        <title>Amycolatopsis taiwanensis NBRC 103393.</title>
        <authorList>
            <person name="Ichikawa N."/>
            <person name="Sato H."/>
            <person name="Tonouchi N."/>
        </authorList>
    </citation>
    <scope>NUCLEOTIDE SEQUENCE</scope>
    <source>
        <strain evidence="5">NBRC 103393</strain>
    </source>
</reference>
<dbReference type="SMART" id="SM00345">
    <property type="entry name" value="HTH_GNTR"/>
    <property type="match status" value="1"/>
</dbReference>
<dbReference type="PROSITE" id="PS50949">
    <property type="entry name" value="HTH_GNTR"/>
    <property type="match status" value="1"/>
</dbReference>
<keyword evidence="6" id="KW-1185">Reference proteome</keyword>
<dbReference type="Proteomes" id="UP001165136">
    <property type="component" value="Unassembled WGS sequence"/>
</dbReference>
<keyword evidence="2" id="KW-0238">DNA-binding</keyword>
<evidence type="ECO:0000259" key="4">
    <source>
        <dbReference type="PROSITE" id="PS50949"/>
    </source>
</evidence>
<dbReference type="CDD" id="cd07377">
    <property type="entry name" value="WHTH_GntR"/>
    <property type="match status" value="1"/>
</dbReference>
<dbReference type="GO" id="GO:0045892">
    <property type="term" value="P:negative regulation of DNA-templated transcription"/>
    <property type="evidence" value="ECO:0007669"/>
    <property type="project" value="TreeGrafter"/>
</dbReference>
<sequence>MGMPMLDRGSEAAPLYAQVARLLAAQIAGGVYGAGDLLPSEPGLAKELGVSRATIVKAFDTLHREGLIQRQQGRGTFVAPRPKRHSLSELTSFTSVTRSDDAIPSHRLISYQVIGLGDERDELVASFPESVEVVLLGRIRFVDDVAVGFHRTALPADLVARAGLSEAVVAATDFSLYQALESIGQRPWSAEESLRAVPCPAAMAEHLAVPEGAPLMQVRRLSRNRSGELIEVVDAHYVGSLYEYHTELSSHLRNEKEGPAHEVNVDDRGSHVRAVVAERLRRGSGRG</sequence>
<protein>
    <submittedName>
        <fullName evidence="5">GntR family transcriptional regulator</fullName>
    </submittedName>
</protein>
<dbReference type="Gene3D" id="3.40.1410.10">
    <property type="entry name" value="Chorismate lyase-like"/>
    <property type="match status" value="1"/>
</dbReference>
<proteinExistence type="predicted"/>
<organism evidence="5 6">
    <name type="scientific">Amycolatopsis taiwanensis</name>
    <dbReference type="NCBI Taxonomy" id="342230"/>
    <lineage>
        <taxon>Bacteria</taxon>
        <taxon>Bacillati</taxon>
        <taxon>Actinomycetota</taxon>
        <taxon>Actinomycetes</taxon>
        <taxon>Pseudonocardiales</taxon>
        <taxon>Pseudonocardiaceae</taxon>
        <taxon>Amycolatopsis</taxon>
    </lineage>
</organism>
<dbReference type="AlphaFoldDB" id="A0A9W6R1W5"/>
<keyword evidence="1" id="KW-0805">Transcription regulation</keyword>
<dbReference type="InterPro" id="IPR028978">
    <property type="entry name" value="Chorismate_lyase_/UTRA_dom_sf"/>
</dbReference>
<dbReference type="Gene3D" id="1.10.10.10">
    <property type="entry name" value="Winged helix-like DNA-binding domain superfamily/Winged helix DNA-binding domain"/>
    <property type="match status" value="1"/>
</dbReference>
<dbReference type="PANTHER" id="PTHR44846:SF1">
    <property type="entry name" value="MANNOSYL-D-GLYCERATE TRANSPORT_METABOLISM SYSTEM REPRESSOR MNGR-RELATED"/>
    <property type="match status" value="1"/>
</dbReference>
<dbReference type="InterPro" id="IPR036388">
    <property type="entry name" value="WH-like_DNA-bd_sf"/>
</dbReference>
<name>A0A9W6R1W5_9PSEU</name>
<evidence type="ECO:0000313" key="5">
    <source>
        <dbReference type="EMBL" id="GLY68029.1"/>
    </source>
</evidence>
<dbReference type="SUPFAM" id="SSF64288">
    <property type="entry name" value="Chorismate lyase-like"/>
    <property type="match status" value="1"/>
</dbReference>
<dbReference type="InterPro" id="IPR011663">
    <property type="entry name" value="UTRA"/>
</dbReference>
<comment type="caution">
    <text evidence="5">The sequence shown here is derived from an EMBL/GenBank/DDBJ whole genome shotgun (WGS) entry which is preliminary data.</text>
</comment>
<dbReference type="PANTHER" id="PTHR44846">
    <property type="entry name" value="MANNOSYL-D-GLYCERATE TRANSPORT/METABOLISM SYSTEM REPRESSOR MNGR-RELATED"/>
    <property type="match status" value="1"/>
</dbReference>
<accession>A0A9W6R1W5</accession>
<keyword evidence="3" id="KW-0804">Transcription</keyword>
<gene>
    <name evidence="5" type="ORF">Atai01_46480</name>
</gene>
<dbReference type="GO" id="GO:0003700">
    <property type="term" value="F:DNA-binding transcription factor activity"/>
    <property type="evidence" value="ECO:0007669"/>
    <property type="project" value="InterPro"/>
</dbReference>
<dbReference type="InterPro" id="IPR000524">
    <property type="entry name" value="Tscrpt_reg_HTH_GntR"/>
</dbReference>
<dbReference type="GO" id="GO:0003677">
    <property type="term" value="F:DNA binding"/>
    <property type="evidence" value="ECO:0007669"/>
    <property type="project" value="UniProtKB-KW"/>
</dbReference>
<evidence type="ECO:0000256" key="1">
    <source>
        <dbReference type="ARBA" id="ARBA00023015"/>
    </source>
</evidence>
<evidence type="ECO:0000313" key="6">
    <source>
        <dbReference type="Proteomes" id="UP001165136"/>
    </source>
</evidence>
<evidence type="ECO:0000256" key="3">
    <source>
        <dbReference type="ARBA" id="ARBA00023163"/>
    </source>
</evidence>
<evidence type="ECO:0000256" key="2">
    <source>
        <dbReference type="ARBA" id="ARBA00023125"/>
    </source>
</evidence>
<dbReference type="PRINTS" id="PR00035">
    <property type="entry name" value="HTHGNTR"/>
</dbReference>
<dbReference type="SMART" id="SM00866">
    <property type="entry name" value="UTRA"/>
    <property type="match status" value="1"/>
</dbReference>
<dbReference type="Pfam" id="PF00392">
    <property type="entry name" value="GntR"/>
    <property type="match status" value="1"/>
</dbReference>
<dbReference type="EMBL" id="BSTI01000010">
    <property type="protein sequence ID" value="GLY68029.1"/>
    <property type="molecule type" value="Genomic_DNA"/>
</dbReference>
<dbReference type="InterPro" id="IPR050679">
    <property type="entry name" value="Bact_HTH_transcr_reg"/>
</dbReference>
<feature type="domain" description="HTH gntR-type" evidence="4">
    <location>
        <begin position="13"/>
        <end position="81"/>
    </location>
</feature>